<dbReference type="InterPro" id="IPR026444">
    <property type="entry name" value="Secre_tail"/>
</dbReference>
<feature type="compositionally biased region" description="Polar residues" evidence="3">
    <location>
        <begin position="952"/>
        <end position="967"/>
    </location>
</feature>
<dbReference type="PANTHER" id="PTHR42535:SF2">
    <property type="entry name" value="CHROMOSOME UNDETERMINED SCAFFOLD_146, WHOLE GENOME SHOTGUN SEQUENCE"/>
    <property type="match status" value="1"/>
</dbReference>
<keyword evidence="2" id="KW-1015">Disulfide bond</keyword>
<dbReference type="RefSeq" id="WP_395416393.1">
    <property type="nucleotide sequence ID" value="NZ_JBIPKE010000012.1"/>
</dbReference>
<keyword evidence="1" id="KW-0732">Signal</keyword>
<dbReference type="InterPro" id="IPR001322">
    <property type="entry name" value="Lamin_tail_dom"/>
</dbReference>
<comment type="caution">
    <text evidence="5">The sequence shown here is derived from an EMBL/GenBank/DDBJ whole genome shotgun (WGS) entry which is preliminary data.</text>
</comment>
<proteinExistence type="predicted"/>
<evidence type="ECO:0000256" key="1">
    <source>
        <dbReference type="ARBA" id="ARBA00022729"/>
    </source>
</evidence>
<dbReference type="EMBL" id="JBIPKE010000012">
    <property type="protein sequence ID" value="MFH6982739.1"/>
    <property type="molecule type" value="Genomic_DNA"/>
</dbReference>
<feature type="domain" description="LTD" evidence="4">
    <location>
        <begin position="792"/>
        <end position="929"/>
    </location>
</feature>
<dbReference type="InterPro" id="IPR006558">
    <property type="entry name" value="LamG-like"/>
</dbReference>
<name>A0ABW7N588_9BACT</name>
<evidence type="ECO:0000313" key="6">
    <source>
        <dbReference type="Proteomes" id="UP001610063"/>
    </source>
</evidence>
<dbReference type="Pfam" id="PF26628">
    <property type="entry name" value="DUF8202"/>
    <property type="match status" value="1"/>
</dbReference>
<dbReference type="PROSITE" id="PS51841">
    <property type="entry name" value="LTD"/>
    <property type="match status" value="2"/>
</dbReference>
<dbReference type="Pfam" id="PF18962">
    <property type="entry name" value="Por_Secre_tail"/>
    <property type="match status" value="1"/>
</dbReference>
<protein>
    <submittedName>
        <fullName evidence="5">LamG-like jellyroll fold domain-containing protein</fullName>
    </submittedName>
</protein>
<accession>A0ABW7N588</accession>
<dbReference type="Gene3D" id="2.60.120.200">
    <property type="match status" value="5"/>
</dbReference>
<feature type="domain" description="LTD" evidence="4">
    <location>
        <begin position="617"/>
        <end position="753"/>
    </location>
</feature>
<dbReference type="NCBIfam" id="TIGR04183">
    <property type="entry name" value="Por_Secre_tail"/>
    <property type="match status" value="1"/>
</dbReference>
<dbReference type="SUPFAM" id="SSF49899">
    <property type="entry name" value="Concanavalin A-like lectins/glucanases"/>
    <property type="match status" value="5"/>
</dbReference>
<organism evidence="5 6">
    <name type="scientific">Marinoscillum luteum</name>
    <dbReference type="NCBI Taxonomy" id="861051"/>
    <lineage>
        <taxon>Bacteria</taxon>
        <taxon>Pseudomonadati</taxon>
        <taxon>Bacteroidota</taxon>
        <taxon>Cytophagia</taxon>
        <taxon>Cytophagales</taxon>
        <taxon>Reichenbachiellaceae</taxon>
        <taxon>Marinoscillum</taxon>
    </lineage>
</organism>
<dbReference type="Pfam" id="PF13385">
    <property type="entry name" value="Laminin_G_3"/>
    <property type="match status" value="4"/>
</dbReference>
<keyword evidence="6" id="KW-1185">Reference proteome</keyword>
<evidence type="ECO:0000259" key="4">
    <source>
        <dbReference type="PROSITE" id="PS51841"/>
    </source>
</evidence>
<feature type="region of interest" description="Disordered" evidence="3">
    <location>
        <begin position="928"/>
        <end position="967"/>
    </location>
</feature>
<dbReference type="SMART" id="SM00560">
    <property type="entry name" value="LamGL"/>
    <property type="match status" value="4"/>
</dbReference>
<sequence>MKTATLRVFITNILTVLCFTLYAQSPGNVSSNLKLWLKADAGVTGTSPVTAWGDQSSSSLDATASGSPALVTDGLNFNPTIAFDGSADRFITASTSLFSSGSSPASFFIVFDTDNGSSQRFLVNQRYNNNCNTNIQLGYTAGGSSRNYGLHIGCGHASGAPTGTIQDNTFYLMSTLLLSSGNAPTNINIFQNGASLTVSNNSNGFTDAGSYDTQSVPIDIGVRNDAFGGSSFDAYHDGDIAEIIVYTSTPTATERQQIESYLAIKYGLTLDQTSPTNYLASDGGTIWDGTANSAYNTDLAGIGRDDNSALDQPKSKSVNSNAILTIANGGIYSPSTLGADDSWLVWGSDNGSLTFSETVDNVTSGTSSRMARAWRVQETGTVGEVEVAFPVAHASGTISMLIHPSDPAFPNDANRDIFEMENDGTYYRVTVDLSSGVYFSFAAGSVDASPAVLINEIVATPRQDWSVGSFYNPTPGGANGSDDEWIELYIAEDGLDLTGWTIEFDDGGEVIGDLTSSGAFTISNYLSLQGGSFKNTKNGDFLILGNPIGSELINATGTSRFYLRDASGKIIDQVTTSTTEGTFFNANSTGTTDESISRIPNGGDTNIDQDDFSKTRATLGTTNSPSGTVKINEVVTDPQQDWSSIGFNGTAPGGTGADNDEYIELYIASAGLNLTRWTLEMKDGSDVSGTLSTTGDGVFATVNYITAGSGSFIDTEVGDYLILGNPTGAMNNDVLIILKDATGTAVDSVQLGGAAGEAPTGNAASANDEAVSRYANAVDTGDDDLDFARTIASPGRTNSPTGTVLINEIVTDPQQDWSTNGFDGTIAGGLVSDVDQWIELYIGTSGINLTGWTIELTDGTDVIGDLTSSGAFDVSNYISNTVGSSFLNTAEGDYLILGNVDGTGATNDDILITLKDAAGNIVDQVELGDDAAGDGTGDGAPDGSSVGGDATDLSNESISRLPNGTDTGNDVADFQAISATLGRANSTSPIPVIGNGLLFDGIEDYVLIANDADLDFNQSGFTVEFWGFITNTSAFPLAKGTGGTGNEYFFEVDATGKIRFGVTRDNDTQYTSGWSTTDIRNEWYHIVGIFNGGSIDLHINGVMENSTSWAGSMKTGQGDFFIGKQATGDFVAGKIDEVRIWNDVRAQSELCQNMNKTMNGNETNLVAYYRFDQGSGLTLPDITVNNNDGTLNNMTSADWVVAEWNAFSDMGLILDGGGSDISPGTSANLTITDVDFLQNFNDYLIFGHENSDFSEVTSDLPSGTLVSARYDRNWHIAKSDVVGTAGGDVTLSFDLGSTPNSDYTYYLLERAGTSGDFSIVPVDGTNPSGTSIVFTINASQINDDSYYTIGRSDTGVGNALDFDGVDDFVTIGNQSDFKWMHGANNASAFQLTLSFWIKMEDPNFDNLAYLISTTTLAAAQIGAGILYDDRSSQGKQRNLRFYVVGGSAPAIIDDPGVTDMFPNDTDWHHLAVSYDQSLGSNNAKYYIDGVLIREFSKLSGTPTSSNSTSSLSIGAGADGTTGFLNGQMDEVGIWNVALSQQEIISTMYTNLTGDEANLIAYYRMNDGIGDGNASLPDLSGNGNSGTLTNFDNLNAATASSNYLTSTRTTFENTSLIVNGGALTASSDELTLTSTQTAGDFLQDSGDQIIWGNDGGNFSEVATDLPSGTLLSNRIDKTWYLDKNDAVGTANGNLTFSFDLGAAPNPDYTYYLLTRAGTSGDFSIMEVISSVPSANSIEFTVDGAQVVDGNYFTLGRSDSGAGNALDFDGTDDYVDLDNLGLTSGTIEMWIYANDVIDNRRIYSQLTGATSQAGSIGIDPNNTDDFGIFTWTGAAWLELVDVGSDWSGAWHHFAVVYSGGVATAYWDGVPQLTQTTNLDFSGVSMGVGAQYTGGNGTTFNGKIDELRIWDDARSQSEIQQNMYRSLDVANESNLIAYYKFDQGIADGTNTGINLLTDHSGNDNSGDLTNFALSSTTSNWVGSTATVVDTASAPALVGPGNALDFDGTDDYVMVSSPYTGFTNALSVEFWVNATAMPPGSILGQSTSDVNAAATNVFLIGNDGSGGDITFYVADGSGFPGVVTTTTNFLGTGWHHVACVSDGAATKIYVDGILEGTGGGVPSINSNLSAALHIGKDSRYSTTRFFDGIIDEVRIWNTARTATQIQNNMFEELTGSETGLVAYYRFDEATGSTTLPDESTNSNTGTLTSMDAATDWVTAAAREPFKTLNGGNWNSTSTWKSGAVPNASTAVLNIKHDIILDASVSADMININDGVTLTLASGQTLSISRNIIDNGTITGDGSILLSSGTPKLGGTFGNLTVNGASPTLTANTTLSGTLTLTSGNITLGDYNLTINSGGSIAGGSSSSYVQTLNQNTGGGALQLEVANGSGPVIFPVGTSTYTPFTMVNLGATADFQVRVFDGTFSRGTYGTAHVTDLEINRTWDINSGDSGYNTTITIQWNASEEDASFNRADMFISKNRSDGYWRIIADNLSAAGANPYTASASGVTSFSQIGAGSDGSPLPVSLVHFSGQVLETDVLIQWKTATESNNDYFILERASSSREFEPIHKVEGAGDSDLLLEYDFMDRNPFAGHNYYRLKQVDFDGAHEYSSTILINNESLPKSWSVYPNPFVDDITFIFGGDQEGEAELIFYNLAGKKIDSYHLNMVNGRLNINHLQLPDGVYTMKLFYNGQEFTQKVIKE</sequence>
<gene>
    <name evidence="5" type="ORF">ACHKAR_04775</name>
</gene>
<dbReference type="PANTHER" id="PTHR42535">
    <property type="entry name" value="OOKINETE PROTEIN, PUTATIVE-RELATED"/>
    <property type="match status" value="1"/>
</dbReference>
<evidence type="ECO:0000256" key="2">
    <source>
        <dbReference type="ARBA" id="ARBA00023157"/>
    </source>
</evidence>
<dbReference type="InterPro" id="IPR058515">
    <property type="entry name" value="DUF8202"/>
</dbReference>
<dbReference type="InterPro" id="IPR013320">
    <property type="entry name" value="ConA-like_dom_sf"/>
</dbReference>
<evidence type="ECO:0000313" key="5">
    <source>
        <dbReference type="EMBL" id="MFH6982739.1"/>
    </source>
</evidence>
<reference evidence="5 6" key="1">
    <citation type="journal article" date="2013" name="Int. J. Syst. Evol. Microbiol.">
        <title>Marinoscillum luteum sp. nov., isolated from marine sediment.</title>
        <authorList>
            <person name="Cha I.T."/>
            <person name="Park S.J."/>
            <person name="Kim S.J."/>
            <person name="Kim J.G."/>
            <person name="Jung M.Y."/>
            <person name="Shin K.S."/>
            <person name="Kwon K.K."/>
            <person name="Yang S.H."/>
            <person name="Seo Y.S."/>
            <person name="Rhee S.K."/>
        </authorList>
    </citation>
    <scope>NUCLEOTIDE SEQUENCE [LARGE SCALE GENOMIC DNA]</scope>
    <source>
        <strain evidence="5 6">KCTC 23939</strain>
    </source>
</reference>
<evidence type="ECO:0000256" key="3">
    <source>
        <dbReference type="SAM" id="MobiDB-lite"/>
    </source>
</evidence>
<dbReference type="Proteomes" id="UP001610063">
    <property type="component" value="Unassembled WGS sequence"/>
</dbReference>